<dbReference type="InterPro" id="IPR005119">
    <property type="entry name" value="LysR_subst-bd"/>
</dbReference>
<protein>
    <submittedName>
        <fullName evidence="6">Transcriptional regulator</fullName>
    </submittedName>
</protein>
<dbReference type="AlphaFoldDB" id="K8A0W9"/>
<reference evidence="6" key="1">
    <citation type="submission" date="2012-07" db="EMBL/GenBank/DDBJ databases">
        <authorList>
            <person name="Cummings C."/>
        </authorList>
    </citation>
    <scope>NUCLEOTIDE SEQUENCE</scope>
    <source>
        <strain evidence="6">1330</strain>
    </source>
</reference>
<dbReference type="Gene3D" id="1.10.10.10">
    <property type="entry name" value="Winged helix-like DNA-binding domain superfamily/Winged helix DNA-binding domain"/>
    <property type="match status" value="1"/>
</dbReference>
<evidence type="ECO:0000256" key="1">
    <source>
        <dbReference type="ARBA" id="ARBA00009437"/>
    </source>
</evidence>
<dbReference type="Pfam" id="PF03466">
    <property type="entry name" value="LysR_substrate"/>
    <property type="match status" value="1"/>
</dbReference>
<evidence type="ECO:0000256" key="4">
    <source>
        <dbReference type="ARBA" id="ARBA00023163"/>
    </source>
</evidence>
<comment type="caution">
    <text evidence="6">The sequence shown here is derived from an EMBL/GenBank/DDBJ whole genome shotgun (WGS) entry which is preliminary data.</text>
</comment>
<dbReference type="Gene3D" id="3.40.190.290">
    <property type="match status" value="1"/>
</dbReference>
<gene>
    <name evidence="6" type="ORF">BN137_2404</name>
</gene>
<dbReference type="InterPro" id="IPR036388">
    <property type="entry name" value="WH-like_DNA-bd_sf"/>
</dbReference>
<dbReference type="GO" id="GO:0006351">
    <property type="term" value="P:DNA-templated transcription"/>
    <property type="evidence" value="ECO:0007669"/>
    <property type="project" value="TreeGrafter"/>
</dbReference>
<evidence type="ECO:0000313" key="7">
    <source>
        <dbReference type="Proteomes" id="UP000009340"/>
    </source>
</evidence>
<evidence type="ECO:0000313" key="6">
    <source>
        <dbReference type="EMBL" id="CCJ73033.1"/>
    </source>
</evidence>
<dbReference type="CDD" id="cd08472">
    <property type="entry name" value="PBP2_CrgA_like_3"/>
    <property type="match status" value="1"/>
</dbReference>
<name>K8A0W9_9ENTR</name>
<evidence type="ECO:0000256" key="3">
    <source>
        <dbReference type="ARBA" id="ARBA00023125"/>
    </source>
</evidence>
<dbReference type="GO" id="GO:0003700">
    <property type="term" value="F:DNA-binding transcription factor activity"/>
    <property type="evidence" value="ECO:0007669"/>
    <property type="project" value="InterPro"/>
</dbReference>
<dbReference type="SUPFAM" id="SSF46785">
    <property type="entry name" value="Winged helix' DNA-binding domain"/>
    <property type="match status" value="1"/>
</dbReference>
<dbReference type="InterPro" id="IPR058163">
    <property type="entry name" value="LysR-type_TF_proteobact-type"/>
</dbReference>
<dbReference type="Pfam" id="PF00126">
    <property type="entry name" value="HTH_1"/>
    <property type="match status" value="1"/>
</dbReference>
<dbReference type="GO" id="GO:0043565">
    <property type="term" value="F:sequence-specific DNA binding"/>
    <property type="evidence" value="ECO:0007669"/>
    <property type="project" value="TreeGrafter"/>
</dbReference>
<keyword evidence="4" id="KW-0804">Transcription</keyword>
<accession>K8A0W9</accession>
<dbReference type="EMBL" id="CAKW01000085">
    <property type="protein sequence ID" value="CCJ73033.1"/>
    <property type="molecule type" value="Genomic_DNA"/>
</dbReference>
<dbReference type="FunFam" id="1.10.10.10:FF:000001">
    <property type="entry name" value="LysR family transcriptional regulator"/>
    <property type="match status" value="1"/>
</dbReference>
<dbReference type="PROSITE" id="PS50931">
    <property type="entry name" value="HTH_LYSR"/>
    <property type="match status" value="1"/>
</dbReference>
<comment type="similarity">
    <text evidence="1">Belongs to the LysR transcriptional regulatory family.</text>
</comment>
<dbReference type="STRING" id="1073999.AFK62_11185"/>
<dbReference type="eggNOG" id="COG0583">
    <property type="taxonomic scope" value="Bacteria"/>
</dbReference>
<dbReference type="Proteomes" id="UP000009340">
    <property type="component" value="Unassembled WGS sequence"/>
</dbReference>
<dbReference type="PANTHER" id="PTHR30537">
    <property type="entry name" value="HTH-TYPE TRANSCRIPTIONAL REGULATOR"/>
    <property type="match status" value="1"/>
</dbReference>
<evidence type="ECO:0000256" key="2">
    <source>
        <dbReference type="ARBA" id="ARBA00023015"/>
    </source>
</evidence>
<dbReference type="PANTHER" id="PTHR30537:SF72">
    <property type="entry name" value="LYSR FAMILY TRANSCRIPTIONAL REGULATOR"/>
    <property type="match status" value="1"/>
</dbReference>
<evidence type="ECO:0000259" key="5">
    <source>
        <dbReference type="PROSITE" id="PS50931"/>
    </source>
</evidence>
<keyword evidence="2" id="KW-0805">Transcription regulation</keyword>
<dbReference type="SUPFAM" id="SSF53850">
    <property type="entry name" value="Periplasmic binding protein-like II"/>
    <property type="match status" value="1"/>
</dbReference>
<keyword evidence="3" id="KW-0238">DNA-binding</keyword>
<dbReference type="InterPro" id="IPR036390">
    <property type="entry name" value="WH_DNA-bd_sf"/>
</dbReference>
<sequence>MGINNAKMNRLLRPEKTMKNLEPLIIFARVAEMKSFTQAAESLGIQKGRASVVVRELEEEIGATLLNRTTRTVQLTEEGRAFYTRARDLLSEADELTSMFTAGAMSLRGRLRVDMPAILAENIIIPALPQLLEAHPELELELSSTDRRVDLIQEGFDCVIRLGPVVDETLVARPLGKLRMINAASPAYLARVGVPQTLDDLTRQGHRMVHYLRNFGAKPLGWEYPTSEGYQTLMLPGAVSVNSVAAYHQAGLAGLGLIQGGYSSLAPYIQRGSLVEILPDYCPAPLDAAFVLVHRRNLSQRVRAFMRWTEAVLQPYFA</sequence>
<organism evidence="6 7">
    <name type="scientific">Cronobacter condimenti 1330</name>
    <dbReference type="NCBI Taxonomy" id="1073999"/>
    <lineage>
        <taxon>Bacteria</taxon>
        <taxon>Pseudomonadati</taxon>
        <taxon>Pseudomonadota</taxon>
        <taxon>Gammaproteobacteria</taxon>
        <taxon>Enterobacterales</taxon>
        <taxon>Enterobacteriaceae</taxon>
        <taxon>Cronobacter</taxon>
    </lineage>
</organism>
<proteinExistence type="inferred from homology"/>
<feature type="domain" description="HTH lysR-type" evidence="5">
    <location>
        <begin position="24"/>
        <end position="76"/>
    </location>
</feature>
<dbReference type="InterPro" id="IPR000847">
    <property type="entry name" value="LysR_HTH_N"/>
</dbReference>